<evidence type="ECO:0000256" key="2">
    <source>
        <dbReference type="ARBA" id="ARBA00005268"/>
    </source>
</evidence>
<feature type="transmembrane region" description="Helical" evidence="6">
    <location>
        <begin position="214"/>
        <end position="240"/>
    </location>
</feature>
<comment type="similarity">
    <text evidence="2">Belongs to the UPF0014 family.</text>
</comment>
<reference evidence="7" key="1">
    <citation type="submission" date="2018-06" db="EMBL/GenBank/DDBJ databases">
        <authorList>
            <person name="Zhirakovskaya E."/>
        </authorList>
    </citation>
    <scope>NUCLEOTIDE SEQUENCE</scope>
</reference>
<dbReference type="PANTHER" id="PTHR30028:SF0">
    <property type="entry name" value="PROTEIN ALUMINUM SENSITIVE 3"/>
    <property type="match status" value="1"/>
</dbReference>
<keyword evidence="5 6" id="KW-0472">Membrane</keyword>
<dbReference type="InterPro" id="IPR005226">
    <property type="entry name" value="UPF0014_fam"/>
</dbReference>
<feature type="transmembrane region" description="Helical" evidence="6">
    <location>
        <begin position="120"/>
        <end position="141"/>
    </location>
</feature>
<evidence type="ECO:0000256" key="5">
    <source>
        <dbReference type="ARBA" id="ARBA00023136"/>
    </source>
</evidence>
<name>A0A3B0SUK5_9ZZZZ</name>
<comment type="subcellular location">
    <subcellularLocation>
        <location evidence="1">Membrane</location>
        <topology evidence="1">Multi-pass membrane protein</topology>
    </subcellularLocation>
</comment>
<evidence type="ECO:0000256" key="6">
    <source>
        <dbReference type="SAM" id="Phobius"/>
    </source>
</evidence>
<keyword evidence="3 6" id="KW-0812">Transmembrane</keyword>
<keyword evidence="4 6" id="KW-1133">Transmembrane helix</keyword>
<evidence type="ECO:0008006" key="8">
    <source>
        <dbReference type="Google" id="ProtNLM"/>
    </source>
</evidence>
<proteinExistence type="inferred from homology"/>
<feature type="transmembrane region" description="Helical" evidence="6">
    <location>
        <begin position="6"/>
        <end position="27"/>
    </location>
</feature>
<feature type="transmembrane region" description="Helical" evidence="6">
    <location>
        <begin position="93"/>
        <end position="114"/>
    </location>
</feature>
<protein>
    <recommendedName>
        <fullName evidence="8">Iron export permease protein FetB</fullName>
    </recommendedName>
</protein>
<evidence type="ECO:0000256" key="3">
    <source>
        <dbReference type="ARBA" id="ARBA00022692"/>
    </source>
</evidence>
<feature type="transmembrane region" description="Helical" evidence="6">
    <location>
        <begin position="190"/>
        <end position="208"/>
    </location>
</feature>
<accession>A0A3B0SUK5</accession>
<dbReference type="AlphaFoldDB" id="A0A3B0SUK5"/>
<dbReference type="Pfam" id="PF03649">
    <property type="entry name" value="UPF0014"/>
    <property type="match status" value="1"/>
</dbReference>
<evidence type="ECO:0000256" key="4">
    <source>
        <dbReference type="ARBA" id="ARBA00022989"/>
    </source>
</evidence>
<evidence type="ECO:0000313" key="7">
    <source>
        <dbReference type="EMBL" id="VAW08170.1"/>
    </source>
</evidence>
<dbReference type="GO" id="GO:0005886">
    <property type="term" value="C:plasma membrane"/>
    <property type="evidence" value="ECO:0007669"/>
    <property type="project" value="TreeGrafter"/>
</dbReference>
<gene>
    <name evidence="7" type="ORF">MNBD_ACTINO01-987</name>
</gene>
<feature type="transmembrane region" description="Helical" evidence="6">
    <location>
        <begin position="39"/>
        <end position="58"/>
    </location>
</feature>
<organism evidence="7">
    <name type="scientific">hydrothermal vent metagenome</name>
    <dbReference type="NCBI Taxonomy" id="652676"/>
    <lineage>
        <taxon>unclassified sequences</taxon>
        <taxon>metagenomes</taxon>
        <taxon>ecological metagenomes</taxon>
    </lineage>
</organism>
<feature type="transmembrane region" description="Helical" evidence="6">
    <location>
        <begin position="64"/>
        <end position="81"/>
    </location>
</feature>
<dbReference type="PANTHER" id="PTHR30028">
    <property type="entry name" value="UPF0014 INNER MEMBRANE PROTEIN YBBM-RELATED"/>
    <property type="match status" value="1"/>
</dbReference>
<dbReference type="EMBL" id="UOEI01000581">
    <property type="protein sequence ID" value="VAW08170.1"/>
    <property type="molecule type" value="Genomic_DNA"/>
</dbReference>
<evidence type="ECO:0000256" key="1">
    <source>
        <dbReference type="ARBA" id="ARBA00004141"/>
    </source>
</evidence>
<sequence>MLDLDPIAVLLVSLILVAIAVGVSAFLRLGFERSIIWASVRATVQLTLVGALLAFVLSSTWDRVLAPLWIVTMVVIAAYVVSRRARSHRVFPAALLSVGGSMLVALAVVFGFGVLPLEPIQFIVIAGITIGNALPATVVAADQVTRKMAEDRHQVEGLLSLGFMARDAARFIVREATRVSLLPQIERTKVVGLVALPGAMVGLLIAGVDPIDAVIIQLVVMFLVLGTVAISSTTVAIVTARQAFTSDQRLKQMSDGRPPFRGDKRTQ</sequence>